<dbReference type="Gene3D" id="2.30.30.390">
    <property type="entry name" value="Hemimethylated DNA-binding domain"/>
    <property type="match status" value="1"/>
</dbReference>
<dbReference type="Proteomes" id="UP001316803">
    <property type="component" value="Unassembled WGS sequence"/>
</dbReference>
<dbReference type="SMART" id="SM00256">
    <property type="entry name" value="FBOX"/>
    <property type="match status" value="1"/>
</dbReference>
<evidence type="ECO:0000313" key="4">
    <source>
        <dbReference type="Proteomes" id="UP001316803"/>
    </source>
</evidence>
<gene>
    <name evidence="3" type="ORF">OHC33_001154</name>
</gene>
<evidence type="ECO:0000256" key="1">
    <source>
        <dbReference type="SAM" id="MobiDB-lite"/>
    </source>
</evidence>
<dbReference type="Pfam" id="PF08755">
    <property type="entry name" value="YccV-like"/>
    <property type="match status" value="1"/>
</dbReference>
<dbReference type="InterPro" id="IPR032698">
    <property type="entry name" value="SirB1_N"/>
</dbReference>
<evidence type="ECO:0000259" key="2">
    <source>
        <dbReference type="PROSITE" id="PS50181"/>
    </source>
</evidence>
<dbReference type="PANTHER" id="PTHR31350:SF27">
    <property type="entry name" value="HEMIMETHYLATED DNA-BINDING DOMAIN-CONTAINING PROTEIN"/>
    <property type="match status" value="1"/>
</dbReference>
<dbReference type="NCBIfam" id="TIGR02097">
    <property type="entry name" value="yccV"/>
    <property type="match status" value="1"/>
</dbReference>
<feature type="compositionally biased region" description="Polar residues" evidence="1">
    <location>
        <begin position="327"/>
        <end position="337"/>
    </location>
</feature>
<dbReference type="SMART" id="SM00992">
    <property type="entry name" value="YccV-like"/>
    <property type="match status" value="1"/>
</dbReference>
<dbReference type="GO" id="GO:0003677">
    <property type="term" value="F:DNA binding"/>
    <property type="evidence" value="ECO:0007669"/>
    <property type="project" value="InterPro"/>
</dbReference>
<reference evidence="3 4" key="1">
    <citation type="submission" date="2022-12" db="EMBL/GenBank/DDBJ databases">
        <title>Genomic features and morphological characterization of a novel Knufia sp. strain isolated from spacecraft assembly facility.</title>
        <authorList>
            <person name="Teixeira M."/>
            <person name="Chander A.M."/>
            <person name="Stajich J.E."/>
            <person name="Venkateswaran K."/>
        </authorList>
    </citation>
    <scope>NUCLEOTIDE SEQUENCE [LARGE SCALE GENOMIC DNA]</scope>
    <source>
        <strain evidence="3 4">FJI-L2-BK-P2</strain>
    </source>
</reference>
<dbReference type="InterPro" id="IPR036623">
    <property type="entry name" value="Hemimethylated_DNA-bd_sf"/>
</dbReference>
<name>A0AAN8I8V4_9EURO</name>
<keyword evidence="4" id="KW-1185">Reference proteome</keyword>
<accession>A0AAN8I8V4</accession>
<dbReference type="InterPro" id="IPR001810">
    <property type="entry name" value="F-box_dom"/>
</dbReference>
<dbReference type="PROSITE" id="PS50181">
    <property type="entry name" value="FBOX"/>
    <property type="match status" value="1"/>
</dbReference>
<feature type="domain" description="F-box" evidence="2">
    <location>
        <begin position="14"/>
        <end position="60"/>
    </location>
</feature>
<dbReference type="SUPFAM" id="SSF141255">
    <property type="entry name" value="YccV-like"/>
    <property type="match status" value="1"/>
</dbReference>
<evidence type="ECO:0000313" key="3">
    <source>
        <dbReference type="EMBL" id="KAK5957964.1"/>
    </source>
</evidence>
<dbReference type="PANTHER" id="PTHR31350">
    <property type="entry name" value="SI:DKEY-261L7.2"/>
    <property type="match status" value="1"/>
</dbReference>
<protein>
    <recommendedName>
        <fullName evidence="2">F-box domain-containing protein</fullName>
    </recommendedName>
</protein>
<comment type="caution">
    <text evidence="3">The sequence shown here is derived from an EMBL/GenBank/DDBJ whole genome shotgun (WGS) entry which is preliminary data.</text>
</comment>
<dbReference type="InterPro" id="IPR036047">
    <property type="entry name" value="F-box-like_dom_sf"/>
</dbReference>
<dbReference type="SUPFAM" id="SSF81383">
    <property type="entry name" value="F-box domain"/>
    <property type="match status" value="1"/>
</dbReference>
<sequence>MNPIRRTSSASRPLPRLDSLPDEVIQAILQRLNARSLVAISSVSRHLQDVANEQLIWKDLLLRDFTFWDDSFEISRKVHDVSFRDWKDLYSLRHIATVATRSNIQRMIDEPTGRLAKAHTILNRGYGIKDALLELNKDASNTDCVLAQRYWSQMVLGCLNRSVALEQWTRVRHRSDTAHPTETALACLDMFILGPNAEGDINDTFRRLDEMVDAVRTAHPELTEQTPRQKAITIAEFLREKKWIGIDEQRDYYSIEHQFLGLALRSPHRNSLPLITCVIYSYVCRAFNLRAQPVSYPMHVHAVIQPPLPSSPNDPHLDLDNRPLPSTPSDETPSDQTHLYIDPFNTSTPTPLSRMRSQLQFTAPNATTAQKTTYLLPATPRALLIRSAHNLVRSVQNTPFLSQAEQPSISVYDAAYAALFALVMFPSSAQGLASSLSDLRQHYAHHFIEDLRNYEMHILPLTTGLGVFGGDRGVTDPLVNIIRGEDSTPKKAKRRSEIRPVALGARAVLDSIGMGGGESGDGDEGVKFTVGTVFRHRRQGYTAVVYGWDGKCEMEERWILGNGVDRLGGGRGQPFYNAFVDDRSTRYVAQENIIPLGPSEFSAEDAERIFPVEIGKWFRRFDADSARFVSNVRDEYPED</sequence>
<dbReference type="InterPro" id="IPR011722">
    <property type="entry name" value="Hemimethylated_DNA-bd_dom"/>
</dbReference>
<dbReference type="AlphaFoldDB" id="A0AAN8I8V4"/>
<dbReference type="Pfam" id="PF12937">
    <property type="entry name" value="F-box-like"/>
    <property type="match status" value="1"/>
</dbReference>
<dbReference type="EMBL" id="JAKLMC020000002">
    <property type="protein sequence ID" value="KAK5957964.1"/>
    <property type="molecule type" value="Genomic_DNA"/>
</dbReference>
<proteinExistence type="predicted"/>
<feature type="region of interest" description="Disordered" evidence="1">
    <location>
        <begin position="307"/>
        <end position="342"/>
    </location>
</feature>
<dbReference type="Pfam" id="PF13369">
    <property type="entry name" value="Transglut_core2"/>
    <property type="match status" value="1"/>
</dbReference>
<organism evidence="3 4">
    <name type="scientific">Knufia fluminis</name>
    <dbReference type="NCBI Taxonomy" id="191047"/>
    <lineage>
        <taxon>Eukaryota</taxon>
        <taxon>Fungi</taxon>
        <taxon>Dikarya</taxon>
        <taxon>Ascomycota</taxon>
        <taxon>Pezizomycotina</taxon>
        <taxon>Eurotiomycetes</taxon>
        <taxon>Chaetothyriomycetidae</taxon>
        <taxon>Chaetothyriales</taxon>
        <taxon>Trichomeriaceae</taxon>
        <taxon>Knufia</taxon>
    </lineage>
</organism>
<dbReference type="Gene3D" id="1.20.1280.50">
    <property type="match status" value="1"/>
</dbReference>